<sequence>VWLHAALTVWKQTVWGRTVELLINSELRLQLHGTTESPDLLQPSGPHRCVAVIAFSLQYNLQYEIEFGIISDSCAFVETLSFIHVMHFSTDAGASLLSDIRCCNLNICF</sequence>
<reference evidence="1 2" key="1">
    <citation type="submission" date="2024-01" db="EMBL/GenBank/DDBJ databases">
        <authorList>
            <person name="Alioto T."/>
            <person name="Alioto T."/>
            <person name="Gomez Garrido J."/>
        </authorList>
    </citation>
    <scope>NUCLEOTIDE SEQUENCE [LARGE SCALE GENOMIC DNA]</scope>
</reference>
<keyword evidence="2" id="KW-1185">Reference proteome</keyword>
<dbReference type="EMBL" id="CAWUFR010000556">
    <property type="protein sequence ID" value="CAK6979182.1"/>
    <property type="molecule type" value="Genomic_DNA"/>
</dbReference>
<evidence type="ECO:0000313" key="2">
    <source>
        <dbReference type="Proteomes" id="UP001314229"/>
    </source>
</evidence>
<evidence type="ECO:0000313" key="1">
    <source>
        <dbReference type="EMBL" id="CAK6979182.1"/>
    </source>
</evidence>
<protein>
    <submittedName>
        <fullName evidence="1">Uncharacterized protein</fullName>
    </submittedName>
</protein>
<feature type="non-terminal residue" evidence="1">
    <location>
        <position position="1"/>
    </location>
</feature>
<comment type="caution">
    <text evidence="1">The sequence shown here is derived from an EMBL/GenBank/DDBJ whole genome shotgun (WGS) entry which is preliminary data.</text>
</comment>
<proteinExistence type="predicted"/>
<organism evidence="1 2">
    <name type="scientific">Scomber scombrus</name>
    <name type="common">Atlantic mackerel</name>
    <name type="synonym">Scomber vernalis</name>
    <dbReference type="NCBI Taxonomy" id="13677"/>
    <lineage>
        <taxon>Eukaryota</taxon>
        <taxon>Metazoa</taxon>
        <taxon>Chordata</taxon>
        <taxon>Craniata</taxon>
        <taxon>Vertebrata</taxon>
        <taxon>Euteleostomi</taxon>
        <taxon>Actinopterygii</taxon>
        <taxon>Neopterygii</taxon>
        <taxon>Teleostei</taxon>
        <taxon>Neoteleostei</taxon>
        <taxon>Acanthomorphata</taxon>
        <taxon>Pelagiaria</taxon>
        <taxon>Scombriformes</taxon>
        <taxon>Scombridae</taxon>
        <taxon>Scomber</taxon>
    </lineage>
</organism>
<name>A0AAV1Q403_SCOSC</name>
<dbReference type="Proteomes" id="UP001314229">
    <property type="component" value="Unassembled WGS sequence"/>
</dbReference>
<dbReference type="AlphaFoldDB" id="A0AAV1Q403"/>
<accession>A0AAV1Q403</accession>
<gene>
    <name evidence="1" type="ORF">FSCOSCO3_A021436</name>
</gene>